<name>A0AAD3D494_9STRA</name>
<reference evidence="2 3" key="1">
    <citation type="journal article" date="2021" name="Sci. Rep.">
        <title>The genome of the diatom Chaetoceros tenuissimus carries an ancient integrated fragment of an extant virus.</title>
        <authorList>
            <person name="Hongo Y."/>
            <person name="Kimura K."/>
            <person name="Takaki Y."/>
            <person name="Yoshida Y."/>
            <person name="Baba S."/>
            <person name="Kobayashi G."/>
            <person name="Nagasaki K."/>
            <person name="Hano T."/>
            <person name="Tomaru Y."/>
        </authorList>
    </citation>
    <scope>NUCLEOTIDE SEQUENCE [LARGE SCALE GENOMIC DNA]</scope>
    <source>
        <strain evidence="2 3">NIES-3715</strain>
    </source>
</reference>
<protein>
    <submittedName>
        <fullName evidence="2">Uncharacterized protein</fullName>
    </submittedName>
</protein>
<evidence type="ECO:0000313" key="2">
    <source>
        <dbReference type="EMBL" id="GFH57596.1"/>
    </source>
</evidence>
<organism evidence="2 3">
    <name type="scientific">Chaetoceros tenuissimus</name>
    <dbReference type="NCBI Taxonomy" id="426638"/>
    <lineage>
        <taxon>Eukaryota</taxon>
        <taxon>Sar</taxon>
        <taxon>Stramenopiles</taxon>
        <taxon>Ochrophyta</taxon>
        <taxon>Bacillariophyta</taxon>
        <taxon>Coscinodiscophyceae</taxon>
        <taxon>Chaetocerotophycidae</taxon>
        <taxon>Chaetocerotales</taxon>
        <taxon>Chaetocerotaceae</taxon>
        <taxon>Chaetoceros</taxon>
    </lineage>
</organism>
<gene>
    <name evidence="2" type="ORF">CTEN210_14072</name>
</gene>
<feature type="chain" id="PRO_5042096444" evidence="1">
    <location>
        <begin position="20"/>
        <end position="150"/>
    </location>
</feature>
<dbReference type="Proteomes" id="UP001054902">
    <property type="component" value="Unassembled WGS sequence"/>
</dbReference>
<evidence type="ECO:0000313" key="3">
    <source>
        <dbReference type="Proteomes" id="UP001054902"/>
    </source>
</evidence>
<comment type="caution">
    <text evidence="2">The sequence shown here is derived from an EMBL/GenBank/DDBJ whole genome shotgun (WGS) entry which is preliminary data.</text>
</comment>
<dbReference type="EMBL" id="BLLK01000058">
    <property type="protein sequence ID" value="GFH57596.1"/>
    <property type="molecule type" value="Genomic_DNA"/>
</dbReference>
<keyword evidence="3" id="KW-1185">Reference proteome</keyword>
<evidence type="ECO:0000256" key="1">
    <source>
        <dbReference type="SAM" id="SignalP"/>
    </source>
</evidence>
<dbReference type="AlphaFoldDB" id="A0AAD3D494"/>
<proteinExistence type="predicted"/>
<keyword evidence="1" id="KW-0732">Signal</keyword>
<accession>A0AAD3D494</accession>
<feature type="signal peptide" evidence="1">
    <location>
        <begin position="1"/>
        <end position="19"/>
    </location>
</feature>
<sequence>MKSFRTSLFFLLSCSTVAAELERPELIPQATRVKQHFHRSGELVEGEEDLLKLILSWKPHRSAESYEICHNCLDLIDESGIEKANTASKVVKSTGNYGGYPSIVMPAITKGVQYFHLKYSSASGEQSSWSKALKLSVEEPGQATIIHDEL</sequence>